<sequence>MIQKSEQKRLTILKAAGALFSERGYKVSMDEIAKRADVSKQTVYSHFRTKDQLFETCIQYRCEQRVIDESAFDLNVPVRNMLIEFGIRFQNMHLEPQVLQTYRNAVSQVSSHPQISAAYLKSGPEKTVAVVSEYLQHQHDQGQLHLVSSAKDAAMQLLLMFHGKAVYWAFLGSQIEQTADEQRAYIECCVDMFLTSAQCSE</sequence>
<dbReference type="RefSeq" id="WP_103879428.1">
    <property type="nucleotide sequence ID" value="NZ_FNVG01000004.1"/>
</dbReference>
<reference evidence="7" key="1">
    <citation type="submission" date="2016-10" db="EMBL/GenBank/DDBJ databases">
        <authorList>
            <person name="Varghese N."/>
            <person name="Submissions S."/>
        </authorList>
    </citation>
    <scope>NUCLEOTIDE SEQUENCE [LARGE SCALE GENOMIC DNA]</scope>
    <source>
        <strain evidence="7">CGMCC 1.7062</strain>
    </source>
</reference>
<accession>A0A1H5VEH6</accession>
<dbReference type="PRINTS" id="PR00455">
    <property type="entry name" value="HTHTETR"/>
</dbReference>
<feature type="domain" description="HTH tetR-type" evidence="5">
    <location>
        <begin position="6"/>
        <end position="65"/>
    </location>
</feature>
<dbReference type="SUPFAM" id="SSF46689">
    <property type="entry name" value="Homeodomain-like"/>
    <property type="match status" value="1"/>
</dbReference>
<dbReference type="PANTHER" id="PTHR30055:SF146">
    <property type="entry name" value="HTH-TYPE TRANSCRIPTIONAL DUAL REGULATOR CECR"/>
    <property type="match status" value="1"/>
</dbReference>
<keyword evidence="1" id="KW-0805">Transcription regulation</keyword>
<feature type="DNA-binding region" description="H-T-H motif" evidence="4">
    <location>
        <begin position="28"/>
        <end position="47"/>
    </location>
</feature>
<keyword evidence="2 4" id="KW-0238">DNA-binding</keyword>
<dbReference type="Pfam" id="PF14246">
    <property type="entry name" value="TetR_C_7"/>
    <property type="match status" value="1"/>
</dbReference>
<dbReference type="EMBL" id="FNVG01000004">
    <property type="protein sequence ID" value="SEF85218.1"/>
    <property type="molecule type" value="Genomic_DNA"/>
</dbReference>
<keyword evidence="7" id="KW-1185">Reference proteome</keyword>
<organism evidence="6 7">
    <name type="scientific">Vibrio hangzhouensis</name>
    <dbReference type="NCBI Taxonomy" id="462991"/>
    <lineage>
        <taxon>Bacteria</taxon>
        <taxon>Pseudomonadati</taxon>
        <taxon>Pseudomonadota</taxon>
        <taxon>Gammaproteobacteria</taxon>
        <taxon>Vibrionales</taxon>
        <taxon>Vibrionaceae</taxon>
        <taxon>Vibrio</taxon>
    </lineage>
</organism>
<proteinExistence type="predicted"/>
<dbReference type="InterPro" id="IPR009057">
    <property type="entry name" value="Homeodomain-like_sf"/>
</dbReference>
<evidence type="ECO:0000313" key="6">
    <source>
        <dbReference type="EMBL" id="SEF85218.1"/>
    </source>
</evidence>
<dbReference type="FunFam" id="1.10.10.60:FF:000141">
    <property type="entry name" value="TetR family transcriptional regulator"/>
    <property type="match status" value="1"/>
</dbReference>
<dbReference type="AlphaFoldDB" id="A0A1H5VEH6"/>
<name>A0A1H5VEH6_9VIBR</name>
<evidence type="ECO:0000256" key="2">
    <source>
        <dbReference type="ARBA" id="ARBA00023125"/>
    </source>
</evidence>
<gene>
    <name evidence="6" type="ORF">SAMN04488244_104157</name>
</gene>
<dbReference type="GO" id="GO:0000976">
    <property type="term" value="F:transcription cis-regulatory region binding"/>
    <property type="evidence" value="ECO:0007669"/>
    <property type="project" value="TreeGrafter"/>
</dbReference>
<evidence type="ECO:0000256" key="1">
    <source>
        <dbReference type="ARBA" id="ARBA00023015"/>
    </source>
</evidence>
<keyword evidence="3" id="KW-0804">Transcription</keyword>
<dbReference type="GO" id="GO:0003700">
    <property type="term" value="F:DNA-binding transcription factor activity"/>
    <property type="evidence" value="ECO:0007669"/>
    <property type="project" value="TreeGrafter"/>
</dbReference>
<evidence type="ECO:0000256" key="4">
    <source>
        <dbReference type="PROSITE-ProRule" id="PRU00335"/>
    </source>
</evidence>
<dbReference type="Pfam" id="PF00440">
    <property type="entry name" value="TetR_N"/>
    <property type="match status" value="1"/>
</dbReference>
<dbReference type="InterPro" id="IPR039536">
    <property type="entry name" value="TetR_C_Proteobacteria"/>
</dbReference>
<dbReference type="InterPro" id="IPR050109">
    <property type="entry name" value="HTH-type_TetR-like_transc_reg"/>
</dbReference>
<dbReference type="Gene3D" id="1.10.10.60">
    <property type="entry name" value="Homeodomain-like"/>
    <property type="match status" value="1"/>
</dbReference>
<dbReference type="PROSITE" id="PS50977">
    <property type="entry name" value="HTH_TETR_2"/>
    <property type="match status" value="1"/>
</dbReference>
<evidence type="ECO:0000313" key="7">
    <source>
        <dbReference type="Proteomes" id="UP000236721"/>
    </source>
</evidence>
<dbReference type="PANTHER" id="PTHR30055">
    <property type="entry name" value="HTH-TYPE TRANSCRIPTIONAL REGULATOR RUTR"/>
    <property type="match status" value="1"/>
</dbReference>
<dbReference type="InterPro" id="IPR001647">
    <property type="entry name" value="HTH_TetR"/>
</dbReference>
<dbReference type="Proteomes" id="UP000236721">
    <property type="component" value="Unassembled WGS sequence"/>
</dbReference>
<protein>
    <submittedName>
        <fullName evidence="6">Transcriptional regulator, TetR family</fullName>
    </submittedName>
</protein>
<evidence type="ECO:0000256" key="3">
    <source>
        <dbReference type="ARBA" id="ARBA00023163"/>
    </source>
</evidence>
<dbReference type="Gene3D" id="1.10.357.10">
    <property type="entry name" value="Tetracycline Repressor, domain 2"/>
    <property type="match status" value="1"/>
</dbReference>
<evidence type="ECO:0000259" key="5">
    <source>
        <dbReference type="PROSITE" id="PS50977"/>
    </source>
</evidence>
<dbReference type="OrthoDB" id="8535430at2"/>